<sequence>MGGKGKKVKKAKRNPIKISHPSANKLRHRKDWARGRR</sequence>
<gene>
    <name evidence="2" type="ORF">LCGC14_0480760</name>
</gene>
<feature type="region of interest" description="Disordered" evidence="1">
    <location>
        <begin position="1"/>
        <end position="37"/>
    </location>
</feature>
<accession>A0A0F9SSH7</accession>
<dbReference type="AlphaFoldDB" id="A0A0F9SSH7"/>
<organism evidence="2">
    <name type="scientific">marine sediment metagenome</name>
    <dbReference type="NCBI Taxonomy" id="412755"/>
    <lineage>
        <taxon>unclassified sequences</taxon>
        <taxon>metagenomes</taxon>
        <taxon>ecological metagenomes</taxon>
    </lineage>
</organism>
<evidence type="ECO:0000313" key="2">
    <source>
        <dbReference type="EMBL" id="KKN65472.1"/>
    </source>
</evidence>
<protein>
    <submittedName>
        <fullName evidence="2">Uncharacterized protein</fullName>
    </submittedName>
</protein>
<dbReference type="EMBL" id="LAZR01000523">
    <property type="protein sequence ID" value="KKN65472.1"/>
    <property type="molecule type" value="Genomic_DNA"/>
</dbReference>
<reference evidence="2" key="1">
    <citation type="journal article" date="2015" name="Nature">
        <title>Complex archaea that bridge the gap between prokaryotes and eukaryotes.</title>
        <authorList>
            <person name="Spang A."/>
            <person name="Saw J.H."/>
            <person name="Jorgensen S.L."/>
            <person name="Zaremba-Niedzwiedzka K."/>
            <person name="Martijn J."/>
            <person name="Lind A.E."/>
            <person name="van Eijk R."/>
            <person name="Schleper C."/>
            <person name="Guy L."/>
            <person name="Ettema T.J."/>
        </authorList>
    </citation>
    <scope>NUCLEOTIDE SEQUENCE</scope>
</reference>
<comment type="caution">
    <text evidence="2">The sequence shown here is derived from an EMBL/GenBank/DDBJ whole genome shotgun (WGS) entry which is preliminary data.</text>
</comment>
<evidence type="ECO:0000256" key="1">
    <source>
        <dbReference type="SAM" id="MobiDB-lite"/>
    </source>
</evidence>
<name>A0A0F9SSH7_9ZZZZ</name>
<feature type="compositionally biased region" description="Basic residues" evidence="1">
    <location>
        <begin position="1"/>
        <end position="15"/>
    </location>
</feature>
<proteinExistence type="predicted"/>